<protein>
    <submittedName>
        <fullName evidence="1">Uncharacterized protein</fullName>
    </submittedName>
</protein>
<proteinExistence type="predicted"/>
<dbReference type="EMBL" id="BK032702">
    <property type="protein sequence ID" value="DAF55880.1"/>
    <property type="molecule type" value="Genomic_DNA"/>
</dbReference>
<reference evidence="1" key="1">
    <citation type="journal article" date="2021" name="Proc. Natl. Acad. Sci. U.S.A.">
        <title>A Catalog of Tens of Thousands of Viruses from Human Metagenomes Reveals Hidden Associations with Chronic Diseases.</title>
        <authorList>
            <person name="Tisza M.J."/>
            <person name="Buck C.B."/>
        </authorList>
    </citation>
    <scope>NUCLEOTIDE SEQUENCE</scope>
    <source>
        <strain evidence="1">CtKPn8</strain>
    </source>
</reference>
<organism evidence="1">
    <name type="scientific">Myoviridae sp. ctKPn8</name>
    <dbReference type="NCBI Taxonomy" id="2827676"/>
    <lineage>
        <taxon>Viruses</taxon>
        <taxon>Duplodnaviria</taxon>
        <taxon>Heunggongvirae</taxon>
        <taxon>Uroviricota</taxon>
        <taxon>Caudoviricetes</taxon>
    </lineage>
</organism>
<sequence>MSDIKKSERAESKLEVIHGAYAIRMAVTNLAENSFYITLSKVEDKINSRIKGLEEKEQNRIRENMYKFYRSQIDRVSNNAIELATGISRHLRIANTIFPTYMSEFEERRLEMDRAMACCNALQDELQYAGECLYADLNKYINLVLQIQKEFNMIKSLRQTDNRFLKNIKK</sequence>
<evidence type="ECO:0000313" key="1">
    <source>
        <dbReference type="EMBL" id="DAF55880.1"/>
    </source>
</evidence>
<name>A0A8S5SYA9_9CAUD</name>
<accession>A0A8S5SYA9</accession>